<evidence type="ECO:0000256" key="1">
    <source>
        <dbReference type="ARBA" id="ARBA00004219"/>
    </source>
</evidence>
<dbReference type="Pfam" id="PF05860">
    <property type="entry name" value="TPS"/>
    <property type="match status" value="1"/>
</dbReference>
<dbReference type="Pfam" id="PF13018">
    <property type="entry name" value="ESPR"/>
    <property type="match status" value="1"/>
</dbReference>
<dbReference type="Pfam" id="PF04830">
    <property type="entry name" value="DUF637"/>
    <property type="match status" value="1"/>
</dbReference>
<accession>Q6F8T8</accession>
<dbReference type="SMART" id="SM00912">
    <property type="entry name" value="Haemagg_act"/>
    <property type="match status" value="1"/>
</dbReference>
<dbReference type="SUPFAM" id="SSF51126">
    <property type="entry name" value="Pectin lyase-like"/>
    <property type="match status" value="1"/>
</dbReference>
<evidence type="ECO:0000256" key="3">
    <source>
        <dbReference type="ARBA" id="ARBA00022913"/>
    </source>
</evidence>
<dbReference type="InterPro" id="IPR024973">
    <property type="entry name" value="ESPR"/>
</dbReference>
<dbReference type="BioCyc" id="ASP62977:ACIAD_RS12595-MONOMER"/>
<keyword evidence="2" id="KW-0800">Toxin</keyword>
<sequence>MNKNRYRVVYNQARQMFMAVAENVKSQTKTSGQSTASSVTVEQSQPFHQLWQVKCLVASMSLWMPLAPVYAQIQADNSANAGNRPVIGVGQNSQGQNVPVVNIQTPTNGVSHNIYKQMDVLPEGVVLNNSRTGANSSLVGTVGANPFLAKGEARIILNEVNSSVASRFEGNLEVAGQRADVIIANPAGINIKGGGFINANKAILTTGKPQLNADGSIQQFVVDQGKITISANSGSSLGLGGNKNNADYVDLYARALELNAQLYANKDIQAITGANNISADLQQISTRTGTGTTPTLAIDVKNLGGMYANNIYLLGNEKGLGVSNAGTIRAVNNLVVTSAGKIEHKGSLESTSNTQGLVSIQTTQTGDNGNINSSGSITSKSMLSIDAANHLNITGNQVIVNQGVVSPLLLSAQGDINVSNGAIIKNVQTGGDIYLDAQNINVGENTQIANVGLVNLNAAAAIDIKKSARVKAVNDLNIIAKQGLSVADANLVAEKGNMNLQSNSNITLQGTTLDLTKDLNINGTGNVNLSSLNFSLLNGSSTLQNINAYSGLNLVWDQTAKALPQISGNVTLEAANLIDLKGSNLSGKGDLKLQGKALNVGADLTAGKSLNLTATQSDLILNKTLNAQGNIDIASLDGKLNATGLNATSSQGKLSIFGAKDTVLTNSGTVKTTLKGNQGVNVGTISTGNLTLQNTVLESQNGAIVVTSEGQNTLTDSIITAKGNIELFAKDNLTLDGIKSSSQQHTALNSKKNIYINSQAGTGDSVNFSSTKITELNSTGTLSLISDKNQNLQNTRLTGGAILLEAGGTLNTPKVIEFNATGSNLLKNDSKLNSLNGDLSIQTKESLTIDPNIHTLKAIGDIELASKQGTLILAGYGGQAGNGSEKVLNLTTTGGGISLEGASVELQGAQLNAEKNIKILANNENIQIISIKNKLNNSKLSDSNKLLVDLVEIDNKLKKISINNQYTELFLADVKILENAYDIAFNFNPSAYKEDASYRKGSDKDIQFFNEVYDGFVKKYSDIIEPNIYSQQLNGTKYSTQISIAVPFGDGDYARKEDILSPNGYFKYKYDQNKIRSEINYLSQLNGYEHFSSKLVSNSGSIDITSSKGISISGSELISKKGLVNIEALGALSQNYTSTIHGKDNKPKTLGASIIIDGSQDFYDKGNENDQKYRFRTILKPTLINGDKGVTIRATGNSNQDNLVLQATGITAANGDVRIEANKNILFDAAIEQSYDRSTTTEKKSSWGGLKKKYITTVSENNQANAASVDISGKNIFIESKEKNPANNIDIYSGKFIANGGQVSILSGGNINLYTVQESSSSNEDITKKSSFSGIKYNTSKTNATRNQISELPGILKADYIGIKADNDVRLVGTEFEYLQAAKIQAGRNLSLLTASTTVTETLKKDKNSVVWQSMQDKGSVTETAQLPRFNGPTPPEFKAAGGLIVQIPIGEKDQNKIEIRDQILILANQPGNEYLKQLVNRNDVDWQKVILAQKDWDYKSQGLTGAGAAIIAIIVVMVTAGAGSAVVGALGGSATTLGGSAVVMTQAAVTSLATQASVSLINNGGDLGKTLKDLGSKDSVKNLAASVVTAGLLSQVGSALNLKPDTSGFSARLLNNFTTAVGSTLVQTAIKGGDLEDNLKVALLAGLAGAMQGELASQIGTHLDKVDPNVFEYAIHKIAHAAVGCAVAAATKSSCEAGAIGAGVGEIVASLMPDPVNGIEYNEDEKTKIRNTGKIVAGVVSAYAGYDVNTAANSADIAIQNNSLVKLATSTGKILVKTLDEFNALRKAGKQVTKDDLVTSFKKQGADELIGIADDLLTVFGRSSSSFDRALAAIDLIVGTDLKPGKGESLKIAKNELEKLKTDRSYVQTVYQNKIDVITRNRLNGKEFETSAASKLGIQRNTDRQMITVKTERDGQINIIPDAFGNGGTLVEFKNLKYITDTKQFRGYAATKKPVTLVINPDTKYSSTIENTIRDSKGIIYTFDQTTQKLKVLKDFRKS</sequence>
<keyword evidence="4" id="KW-0843">Virulence</keyword>
<reference evidence="6 7" key="1">
    <citation type="journal article" date="2004" name="Nucleic Acids Res.">
        <title>Unique features revealed by the genome sequence of Acinetobacter sp. ADP1, a versatile and naturally transformation competent bacterium.</title>
        <authorList>
            <person name="Barbe V."/>
            <person name="Vallenet D."/>
            <person name="Fonknechten N."/>
            <person name="Kreimeyer A."/>
            <person name="Oztas S."/>
            <person name="Labarre L."/>
            <person name="Cruveiller S."/>
            <person name="Robert C."/>
            <person name="Duprat S."/>
            <person name="Wincker P."/>
            <person name="Ornston L.N."/>
            <person name="Weissenbach J."/>
            <person name="Marliere P."/>
            <person name="Cohen G.N."/>
            <person name="Medigue C."/>
        </authorList>
    </citation>
    <scope>NUCLEOTIDE SEQUENCE [LARGE SCALE GENOMIC DNA]</scope>
    <source>
        <strain evidence="7">ATCC 33305 / BD413 / ADP1</strain>
    </source>
</reference>
<dbReference type="KEGG" id="aci:ACIAD2784"/>
<evidence type="ECO:0000256" key="4">
    <source>
        <dbReference type="ARBA" id="ARBA00023026"/>
    </source>
</evidence>
<dbReference type="OrthoDB" id="2664633at2"/>
<evidence type="ECO:0000259" key="5">
    <source>
        <dbReference type="SMART" id="SM00912"/>
    </source>
</evidence>
<comment type="subcellular location">
    <subcellularLocation>
        <location evidence="1">Target cell</location>
        <location evidence="1">Target cell cytoplasm</location>
    </subcellularLocation>
</comment>
<dbReference type="EMBL" id="CR543861">
    <property type="protein sequence ID" value="CAG69527.1"/>
    <property type="molecule type" value="Genomic_DNA"/>
</dbReference>
<dbReference type="InterPro" id="IPR008638">
    <property type="entry name" value="FhaB/CdiA-like_TPS"/>
</dbReference>
<dbReference type="InterPro" id="IPR006915">
    <property type="entry name" value="DUF637_hemagglutn_put"/>
</dbReference>
<dbReference type="InterPro" id="IPR006914">
    <property type="entry name" value="VENN_dom"/>
</dbReference>
<dbReference type="STRING" id="202950.GCA_001485005_02414"/>
<feature type="domain" description="Filamentous haemagglutinin FhaB/tRNA nuclease CdiA-like TPS" evidence="5">
    <location>
        <begin position="95"/>
        <end position="214"/>
    </location>
</feature>
<dbReference type="Proteomes" id="UP000000430">
    <property type="component" value="Chromosome"/>
</dbReference>
<proteinExistence type="predicted"/>
<protein>
    <submittedName>
        <fullName evidence="6">Putative hemagglutinin protein (FhaB)</fullName>
    </submittedName>
</protein>
<dbReference type="InterPro" id="IPR011050">
    <property type="entry name" value="Pectin_lyase_fold/virulence"/>
</dbReference>
<dbReference type="SMR" id="Q6F8T8"/>
<evidence type="ECO:0000313" key="7">
    <source>
        <dbReference type="Proteomes" id="UP000000430"/>
    </source>
</evidence>
<dbReference type="Pfam" id="PF04829">
    <property type="entry name" value="PT-VENN"/>
    <property type="match status" value="1"/>
</dbReference>
<keyword evidence="3" id="KW-1266">Target cell cytoplasm</keyword>
<evidence type="ECO:0000256" key="2">
    <source>
        <dbReference type="ARBA" id="ARBA00022656"/>
    </source>
</evidence>
<organism evidence="6 7">
    <name type="scientific">Acinetobacter baylyi (strain ATCC 33305 / BD413 / ADP1)</name>
    <dbReference type="NCBI Taxonomy" id="62977"/>
    <lineage>
        <taxon>Bacteria</taxon>
        <taxon>Pseudomonadati</taxon>
        <taxon>Pseudomonadota</taxon>
        <taxon>Gammaproteobacteria</taxon>
        <taxon>Moraxellales</taxon>
        <taxon>Moraxellaceae</taxon>
        <taxon>Acinetobacter</taxon>
    </lineage>
</organism>
<dbReference type="RefSeq" id="WP_004929208.1">
    <property type="nucleotide sequence ID" value="NC_005966.1"/>
</dbReference>
<dbReference type="Gene3D" id="2.160.20.10">
    <property type="entry name" value="Single-stranded right-handed beta-helix, Pectin lyase-like"/>
    <property type="match status" value="1"/>
</dbReference>
<dbReference type="GO" id="GO:0090729">
    <property type="term" value="F:toxin activity"/>
    <property type="evidence" value="ECO:0007669"/>
    <property type="project" value="UniProtKB-KW"/>
</dbReference>
<evidence type="ECO:0000313" key="6">
    <source>
        <dbReference type="EMBL" id="CAG69527.1"/>
    </source>
</evidence>
<name>Q6F8T8_ACIAD</name>
<dbReference type="GeneID" id="45235035"/>
<dbReference type="HOGENOM" id="CLU_234961_0_0_6"/>
<dbReference type="NCBIfam" id="TIGR01901">
    <property type="entry name" value="adhes_NPXG"/>
    <property type="match status" value="1"/>
</dbReference>
<dbReference type="eggNOG" id="COG3210">
    <property type="taxonomic scope" value="Bacteria"/>
</dbReference>
<dbReference type="InterPro" id="IPR012334">
    <property type="entry name" value="Pectin_lyas_fold"/>
</dbReference>
<gene>
    <name evidence="6" type="ordered locus">ACIAD2784</name>
</gene>